<dbReference type="AlphaFoldDB" id="A0A1F7GF77"/>
<gene>
    <name evidence="1" type="ORF">A2690_02095</name>
</gene>
<organism evidence="1 2">
    <name type="scientific">Candidatus Roizmanbacteria bacterium RIFCSPHIGHO2_01_FULL_39_12b</name>
    <dbReference type="NCBI Taxonomy" id="1802030"/>
    <lineage>
        <taxon>Bacteria</taxon>
        <taxon>Candidatus Roizmaniibacteriota</taxon>
    </lineage>
</organism>
<sequence>MAKRNVSDFEHIKRLWLKRHKRIQRQLIIKHKGSLSELEKHSKHIVAGSLGGLLILSHPTNATLLNQVSTRPQPNEEIVTNAMQRKQQFLDELSKQLPKQIEPVPEDVERKVVETLIKYFDLPVRAELEGKRLNRTYGLIGAEQHLMRYSGDTMASHFSTPAENRFHSSGMAPGRGAWGYFSPSRSEITQKDIDREKYYIAVQTFLSKGYMENVREFASFFKYRKVLVVNPENGKAMVVVVGDAGPGKSTGKHLGGSPEVMDYLERQDGRAKGPVLYFFLDDPDDTISLGPTAIK</sequence>
<proteinExistence type="predicted"/>
<dbReference type="EMBL" id="MFZF01000003">
    <property type="protein sequence ID" value="OGK17142.1"/>
    <property type="molecule type" value="Genomic_DNA"/>
</dbReference>
<evidence type="ECO:0000313" key="2">
    <source>
        <dbReference type="Proteomes" id="UP000178372"/>
    </source>
</evidence>
<comment type="caution">
    <text evidence="1">The sequence shown here is derived from an EMBL/GenBank/DDBJ whole genome shotgun (WGS) entry which is preliminary data.</text>
</comment>
<reference evidence="1 2" key="1">
    <citation type="journal article" date="2016" name="Nat. Commun.">
        <title>Thousands of microbial genomes shed light on interconnected biogeochemical processes in an aquifer system.</title>
        <authorList>
            <person name="Anantharaman K."/>
            <person name="Brown C.T."/>
            <person name="Hug L.A."/>
            <person name="Sharon I."/>
            <person name="Castelle C.J."/>
            <person name="Probst A.J."/>
            <person name="Thomas B.C."/>
            <person name="Singh A."/>
            <person name="Wilkins M.J."/>
            <person name="Karaoz U."/>
            <person name="Brodie E.L."/>
            <person name="Williams K.H."/>
            <person name="Hubbard S.S."/>
            <person name="Banfield J.F."/>
        </authorList>
    </citation>
    <scope>NUCLEOTIDE SEQUENCE [LARGE SCALE GENOMIC DNA]</scope>
</reference>
<accession>A0A1F7GF77</accession>
<dbReference type="Proteomes" id="UP000178372">
    <property type="component" value="Unassembled WGS sequence"/>
</dbReference>
<evidence type="ECO:0000313" key="1">
    <source>
        <dbReference type="EMBL" id="OGK17142.1"/>
    </source>
</evidence>
<name>A0A1F7GF77_9BACT</name>
<protein>
    <submittedName>
        <fullName evidence="1">Uncharacterized protein</fullName>
    </submittedName>
</protein>